<keyword evidence="2" id="KW-0472">Membrane</keyword>
<organism evidence="3 4">
    <name type="scientific">Sphingosinicella soli</name>
    <dbReference type="NCBI Taxonomy" id="333708"/>
    <lineage>
        <taxon>Bacteria</taxon>
        <taxon>Pseudomonadati</taxon>
        <taxon>Pseudomonadota</taxon>
        <taxon>Alphaproteobacteria</taxon>
        <taxon>Sphingomonadales</taxon>
        <taxon>Sphingosinicellaceae</taxon>
        <taxon>Sphingosinicella</taxon>
    </lineage>
</organism>
<feature type="region of interest" description="Disordered" evidence="1">
    <location>
        <begin position="49"/>
        <end position="75"/>
    </location>
</feature>
<feature type="transmembrane region" description="Helical" evidence="2">
    <location>
        <begin position="95"/>
        <end position="117"/>
    </location>
</feature>
<feature type="transmembrane region" description="Helical" evidence="2">
    <location>
        <begin position="147"/>
        <end position="168"/>
    </location>
</feature>
<gene>
    <name evidence="3" type="ORF">GGQ98_000448</name>
</gene>
<proteinExistence type="predicted"/>
<protein>
    <submittedName>
        <fullName evidence="3">Uncharacterized protein</fullName>
    </submittedName>
</protein>
<dbReference type="RefSeq" id="WP_184064472.1">
    <property type="nucleotide sequence ID" value="NZ_JACHNZ010000003.1"/>
</dbReference>
<evidence type="ECO:0000313" key="4">
    <source>
        <dbReference type="Proteomes" id="UP000566324"/>
    </source>
</evidence>
<dbReference type="AlphaFoldDB" id="A0A7W7B0K9"/>
<keyword evidence="4" id="KW-1185">Reference proteome</keyword>
<comment type="caution">
    <text evidence="3">The sequence shown here is derived from an EMBL/GenBank/DDBJ whole genome shotgun (WGS) entry which is preliminary data.</text>
</comment>
<name>A0A7W7B0K9_9SPHN</name>
<feature type="compositionally biased region" description="Polar residues" evidence="1">
    <location>
        <begin position="52"/>
        <end position="69"/>
    </location>
</feature>
<dbReference type="Proteomes" id="UP000566324">
    <property type="component" value="Unassembled WGS sequence"/>
</dbReference>
<evidence type="ECO:0000256" key="2">
    <source>
        <dbReference type="SAM" id="Phobius"/>
    </source>
</evidence>
<accession>A0A7W7B0K9</accession>
<sequence>MAAAAAATIPRVLACPIFVSIPIPSGQNCDVCRKSEDANAKAGVAINAPPQARQSASQTQRLMRQWQHSDSGRNEHLGKARQRLHAGVLRIHRRLSLAAVLFWLAQALSGVLIVFHWEVEDALIAAVHRNTDPPAIESRLGELPGRLAVAATGFWLLTIFMLGLTLWVRRRGAR</sequence>
<reference evidence="3 4" key="1">
    <citation type="submission" date="2020-08" db="EMBL/GenBank/DDBJ databases">
        <title>Genomic Encyclopedia of Type Strains, Phase IV (KMG-IV): sequencing the most valuable type-strain genomes for metagenomic binning, comparative biology and taxonomic classification.</title>
        <authorList>
            <person name="Goeker M."/>
        </authorList>
    </citation>
    <scope>NUCLEOTIDE SEQUENCE [LARGE SCALE GENOMIC DNA]</scope>
    <source>
        <strain evidence="3 4">DSM 17328</strain>
    </source>
</reference>
<evidence type="ECO:0000313" key="3">
    <source>
        <dbReference type="EMBL" id="MBB4630843.1"/>
    </source>
</evidence>
<evidence type="ECO:0000256" key="1">
    <source>
        <dbReference type="SAM" id="MobiDB-lite"/>
    </source>
</evidence>
<dbReference type="EMBL" id="JACHNZ010000003">
    <property type="protein sequence ID" value="MBB4630843.1"/>
    <property type="molecule type" value="Genomic_DNA"/>
</dbReference>
<keyword evidence="2" id="KW-0812">Transmembrane</keyword>
<keyword evidence="2" id="KW-1133">Transmembrane helix</keyword>